<dbReference type="Proteomes" id="UP000032668">
    <property type="component" value="Unassembled WGS sequence"/>
</dbReference>
<feature type="domain" description="Methyltransferase type 11" evidence="1">
    <location>
        <begin position="81"/>
        <end position="129"/>
    </location>
</feature>
<keyword evidence="3" id="KW-1185">Reference proteome</keyword>
<evidence type="ECO:0000259" key="1">
    <source>
        <dbReference type="Pfam" id="PF08241"/>
    </source>
</evidence>
<reference evidence="2 3" key="1">
    <citation type="submission" date="2012-11" db="EMBL/GenBank/DDBJ databases">
        <title>Whole genome sequence of Acidocella aminolytica 101 = DSM 11237.</title>
        <authorList>
            <person name="Azuma Y."/>
            <person name="Higashiura N."/>
            <person name="Hirakawa H."/>
            <person name="Matsushita K."/>
        </authorList>
    </citation>
    <scope>NUCLEOTIDE SEQUENCE [LARGE SCALE GENOMIC DNA]</scope>
    <source>
        <strain evidence="3">101 / DSM 11237</strain>
    </source>
</reference>
<dbReference type="GO" id="GO:0008757">
    <property type="term" value="F:S-adenosylmethionine-dependent methyltransferase activity"/>
    <property type="evidence" value="ECO:0007669"/>
    <property type="project" value="InterPro"/>
</dbReference>
<dbReference type="InterPro" id="IPR029063">
    <property type="entry name" value="SAM-dependent_MTases_sf"/>
</dbReference>
<sequence>MAIDARDAAGFYATPLGRLTAALLRRKLVELWPRMAGLSVLGIGHTGPFLHVWREEARCIAVSPAYMGTAPWPAGQPGLSCLTEAEELPFPDLSFDRIILIHGLEQAEHARRTLREAWRVLKDDGRLIVVTPNRRGLWAYAESTPFGHGQPYSEGQLTRLLSGLFFQVEARATALYAPPFTSVPLLKLFGLAERCGPLLAPQFAGLAIAEASKAMHGMIPAGKRALTRRIFVNNNVLGMQAKPAKKSANMK</sequence>
<evidence type="ECO:0000313" key="3">
    <source>
        <dbReference type="Proteomes" id="UP000032668"/>
    </source>
</evidence>
<gene>
    <name evidence="2" type="ORF">Aam_126_022</name>
</gene>
<dbReference type="Gene3D" id="3.40.50.150">
    <property type="entry name" value="Vaccinia Virus protein VP39"/>
    <property type="match status" value="1"/>
</dbReference>
<comment type="caution">
    <text evidence="2">The sequence shown here is derived from an EMBL/GenBank/DDBJ whole genome shotgun (WGS) entry which is preliminary data.</text>
</comment>
<dbReference type="GO" id="GO:0032259">
    <property type="term" value="P:methylation"/>
    <property type="evidence" value="ECO:0007669"/>
    <property type="project" value="UniProtKB-KW"/>
</dbReference>
<organism evidence="2 3">
    <name type="scientific">Acidocella aminolytica 101 = DSM 11237</name>
    <dbReference type="NCBI Taxonomy" id="1120923"/>
    <lineage>
        <taxon>Bacteria</taxon>
        <taxon>Pseudomonadati</taxon>
        <taxon>Pseudomonadota</taxon>
        <taxon>Alphaproteobacteria</taxon>
        <taxon>Acetobacterales</taxon>
        <taxon>Acidocellaceae</taxon>
        <taxon>Acidocella</taxon>
    </lineage>
</organism>
<dbReference type="STRING" id="1120923.SAMN02746095_02449"/>
<name>A0A0D6PL05_9PROT</name>
<dbReference type="Pfam" id="PF08241">
    <property type="entry name" value="Methyltransf_11"/>
    <property type="match status" value="1"/>
</dbReference>
<protein>
    <submittedName>
        <fullName evidence="2">Methyltransferase</fullName>
    </submittedName>
</protein>
<dbReference type="OrthoDB" id="9800231at2"/>
<dbReference type="SUPFAM" id="SSF53335">
    <property type="entry name" value="S-adenosyl-L-methionine-dependent methyltransferases"/>
    <property type="match status" value="1"/>
</dbReference>
<evidence type="ECO:0000313" key="2">
    <source>
        <dbReference type="EMBL" id="GAN81893.1"/>
    </source>
</evidence>
<dbReference type="InterPro" id="IPR013216">
    <property type="entry name" value="Methyltransf_11"/>
</dbReference>
<dbReference type="CDD" id="cd02440">
    <property type="entry name" value="AdoMet_MTases"/>
    <property type="match status" value="1"/>
</dbReference>
<dbReference type="AlphaFoldDB" id="A0A0D6PL05"/>
<dbReference type="EMBL" id="BANC01000124">
    <property type="protein sequence ID" value="GAN81893.1"/>
    <property type="molecule type" value="Genomic_DNA"/>
</dbReference>
<keyword evidence="2" id="KW-0489">Methyltransferase</keyword>
<proteinExistence type="predicted"/>
<accession>A0A0D6PL05</accession>
<keyword evidence="2" id="KW-0808">Transferase</keyword>
<dbReference type="RefSeq" id="WP_048880276.1">
    <property type="nucleotide sequence ID" value="NZ_BAPR01000325.1"/>
</dbReference>